<name>A0A5B0QG93_PUCGR</name>
<comment type="caution">
    <text evidence="2">The sequence shown here is derived from an EMBL/GenBank/DDBJ whole genome shotgun (WGS) entry which is preliminary data.</text>
</comment>
<dbReference type="AlphaFoldDB" id="A0A5B0QG93"/>
<sequence length="105" mass="11271">MQLLIKSLIIISLTSAECLRAAGQCGASMPKYCGTHVTLPGHDLSVEPMNGYILKSLTAGLEASHCFSRSAGTKYCCLEPPKFTDPANNFVSDDDFKKAQCSPID</sequence>
<feature type="signal peptide" evidence="1">
    <location>
        <begin position="1"/>
        <end position="16"/>
    </location>
</feature>
<proteinExistence type="predicted"/>
<dbReference type="EMBL" id="VSWC01000016">
    <property type="protein sequence ID" value="KAA1112004.1"/>
    <property type="molecule type" value="Genomic_DNA"/>
</dbReference>
<dbReference type="Proteomes" id="UP000324748">
    <property type="component" value="Unassembled WGS sequence"/>
</dbReference>
<dbReference type="OrthoDB" id="10279545at2759"/>
<evidence type="ECO:0000256" key="1">
    <source>
        <dbReference type="SAM" id="SignalP"/>
    </source>
</evidence>
<keyword evidence="1" id="KW-0732">Signal</keyword>
<evidence type="ECO:0000313" key="3">
    <source>
        <dbReference type="Proteomes" id="UP000324748"/>
    </source>
</evidence>
<accession>A0A5B0QG93</accession>
<reference evidence="2 3" key="1">
    <citation type="submission" date="2019-05" db="EMBL/GenBank/DDBJ databases">
        <title>Emergence of the Ug99 lineage of the wheat stem rust pathogen through somatic hybridization.</title>
        <authorList>
            <person name="Li F."/>
            <person name="Upadhyaya N.M."/>
            <person name="Sperschneider J."/>
            <person name="Matny O."/>
            <person name="Nguyen-Phuc H."/>
            <person name="Mago R."/>
            <person name="Raley C."/>
            <person name="Miller M.E."/>
            <person name="Silverstein K.A.T."/>
            <person name="Henningsen E."/>
            <person name="Hirsch C.D."/>
            <person name="Visser B."/>
            <person name="Pretorius Z.A."/>
            <person name="Steffenson B.J."/>
            <person name="Schwessinger B."/>
            <person name="Dodds P.N."/>
            <person name="Figueroa M."/>
        </authorList>
    </citation>
    <scope>NUCLEOTIDE SEQUENCE [LARGE SCALE GENOMIC DNA]</scope>
    <source>
        <strain evidence="2">21-0</strain>
    </source>
</reference>
<gene>
    <name evidence="2" type="ORF">PGT21_019760</name>
</gene>
<evidence type="ECO:0000313" key="2">
    <source>
        <dbReference type="EMBL" id="KAA1112004.1"/>
    </source>
</evidence>
<keyword evidence="3" id="KW-1185">Reference proteome</keyword>
<protein>
    <recommendedName>
        <fullName evidence="4">Hydrophobin</fullName>
    </recommendedName>
</protein>
<feature type="chain" id="PRO_5022885042" description="Hydrophobin" evidence="1">
    <location>
        <begin position="17"/>
        <end position="105"/>
    </location>
</feature>
<organism evidence="2 3">
    <name type="scientific">Puccinia graminis f. sp. tritici</name>
    <dbReference type="NCBI Taxonomy" id="56615"/>
    <lineage>
        <taxon>Eukaryota</taxon>
        <taxon>Fungi</taxon>
        <taxon>Dikarya</taxon>
        <taxon>Basidiomycota</taxon>
        <taxon>Pucciniomycotina</taxon>
        <taxon>Pucciniomycetes</taxon>
        <taxon>Pucciniales</taxon>
        <taxon>Pucciniaceae</taxon>
        <taxon>Puccinia</taxon>
    </lineage>
</organism>
<evidence type="ECO:0008006" key="4">
    <source>
        <dbReference type="Google" id="ProtNLM"/>
    </source>
</evidence>